<evidence type="ECO:0000256" key="3">
    <source>
        <dbReference type="ARBA" id="ARBA00022729"/>
    </source>
</evidence>
<reference evidence="8 9" key="1">
    <citation type="submission" date="2024-01" db="EMBL/GenBank/DDBJ databases">
        <title>The genomes of 5 underutilized Papilionoideae crops provide insights into root nodulation and disease resistanc.</title>
        <authorList>
            <person name="Yuan L."/>
        </authorList>
    </citation>
    <scope>NUCLEOTIDE SEQUENCE [LARGE SCALE GENOMIC DNA]</scope>
    <source>
        <strain evidence="8">ZHUSHIDOU_FW_LH</strain>
        <tissue evidence="8">Leaf</tissue>
    </source>
</reference>
<sequence>MAEDEEIRALVFDNGTGIFKVQSELLILAIYFVSFQITLLQGPSGVKTQDIDMERSSVLFYVFLLLLLSQDAIVLVDSDDDDSQALLALRSSIDVHNKLPWQGGSDVSNWQGYCLIRYLNVSNNQLSGEIPVTPALVRFNTLSFFGNPGLCGEQVHKACEGSIAFPPSISPSSNPMMPQGHESRPRRMGQKYIGDEALSKSGILAFKRPIENGIVRD</sequence>
<gene>
    <name evidence="8" type="ORF">RIF29_21287</name>
</gene>
<organism evidence="8 9">
    <name type="scientific">Crotalaria pallida</name>
    <name type="common">Smooth rattlebox</name>
    <name type="synonym">Crotalaria striata</name>
    <dbReference type="NCBI Taxonomy" id="3830"/>
    <lineage>
        <taxon>Eukaryota</taxon>
        <taxon>Viridiplantae</taxon>
        <taxon>Streptophyta</taxon>
        <taxon>Embryophyta</taxon>
        <taxon>Tracheophyta</taxon>
        <taxon>Spermatophyta</taxon>
        <taxon>Magnoliopsida</taxon>
        <taxon>eudicotyledons</taxon>
        <taxon>Gunneridae</taxon>
        <taxon>Pentapetalae</taxon>
        <taxon>rosids</taxon>
        <taxon>fabids</taxon>
        <taxon>Fabales</taxon>
        <taxon>Fabaceae</taxon>
        <taxon>Papilionoideae</taxon>
        <taxon>50 kb inversion clade</taxon>
        <taxon>genistoids sensu lato</taxon>
        <taxon>core genistoids</taxon>
        <taxon>Crotalarieae</taxon>
        <taxon>Crotalaria</taxon>
    </lineage>
</organism>
<keyword evidence="2" id="KW-0812">Transmembrane</keyword>
<keyword evidence="5" id="KW-0472">Membrane</keyword>
<dbReference type="AlphaFoldDB" id="A0AAN9ID94"/>
<dbReference type="EMBL" id="JAYWIO010000004">
    <property type="protein sequence ID" value="KAK7268586.1"/>
    <property type="molecule type" value="Genomic_DNA"/>
</dbReference>
<dbReference type="InterPro" id="IPR046956">
    <property type="entry name" value="RLP23-like"/>
</dbReference>
<evidence type="ECO:0000256" key="1">
    <source>
        <dbReference type="ARBA" id="ARBA00004479"/>
    </source>
</evidence>
<keyword evidence="3" id="KW-0732">Signal</keyword>
<dbReference type="Gene3D" id="2.30.36.70">
    <property type="entry name" value="Actin, Chain A, domain 2"/>
    <property type="match status" value="1"/>
</dbReference>
<accession>A0AAN9ID94</accession>
<comment type="subcellular location">
    <subcellularLocation>
        <location evidence="1">Membrane</location>
        <topology evidence="1">Single-pass type I membrane protein</topology>
    </subcellularLocation>
</comment>
<dbReference type="PANTHER" id="PTHR48063">
    <property type="entry name" value="LRR RECEPTOR-LIKE KINASE"/>
    <property type="match status" value="1"/>
</dbReference>
<evidence type="ECO:0000313" key="9">
    <source>
        <dbReference type="Proteomes" id="UP001372338"/>
    </source>
</evidence>
<evidence type="ECO:0000313" key="8">
    <source>
        <dbReference type="EMBL" id="KAK7268586.1"/>
    </source>
</evidence>
<evidence type="ECO:0000256" key="2">
    <source>
        <dbReference type="ARBA" id="ARBA00022692"/>
    </source>
</evidence>
<keyword evidence="7" id="KW-0325">Glycoprotein</keyword>
<dbReference type="InterPro" id="IPR032675">
    <property type="entry name" value="LRR_dom_sf"/>
</dbReference>
<dbReference type="PANTHER" id="PTHR48063:SF112">
    <property type="entry name" value="RECEPTOR LIKE PROTEIN 30-LIKE"/>
    <property type="match status" value="1"/>
</dbReference>
<evidence type="ECO:0000256" key="4">
    <source>
        <dbReference type="ARBA" id="ARBA00022989"/>
    </source>
</evidence>
<proteinExistence type="predicted"/>
<evidence type="ECO:0000256" key="5">
    <source>
        <dbReference type="ARBA" id="ARBA00023136"/>
    </source>
</evidence>
<keyword evidence="9" id="KW-1185">Reference proteome</keyword>
<dbReference type="GO" id="GO:0016020">
    <property type="term" value="C:membrane"/>
    <property type="evidence" value="ECO:0007669"/>
    <property type="project" value="UniProtKB-SubCell"/>
</dbReference>
<evidence type="ECO:0000256" key="6">
    <source>
        <dbReference type="ARBA" id="ARBA00023170"/>
    </source>
</evidence>
<dbReference type="Gene3D" id="3.80.10.10">
    <property type="entry name" value="Ribonuclease Inhibitor"/>
    <property type="match status" value="1"/>
</dbReference>
<dbReference type="Proteomes" id="UP001372338">
    <property type="component" value="Unassembled WGS sequence"/>
</dbReference>
<evidence type="ECO:0000256" key="7">
    <source>
        <dbReference type="ARBA" id="ARBA00023180"/>
    </source>
</evidence>
<name>A0AAN9ID94_CROPI</name>
<protein>
    <submittedName>
        <fullName evidence="8">Uncharacterized protein</fullName>
    </submittedName>
</protein>
<keyword evidence="4" id="KW-1133">Transmembrane helix</keyword>
<comment type="caution">
    <text evidence="8">The sequence shown here is derived from an EMBL/GenBank/DDBJ whole genome shotgun (WGS) entry which is preliminary data.</text>
</comment>
<keyword evidence="6" id="KW-0675">Receptor</keyword>